<evidence type="ECO:0000256" key="3">
    <source>
        <dbReference type="ARBA" id="ARBA00010199"/>
    </source>
</evidence>
<evidence type="ECO:0000256" key="2">
    <source>
        <dbReference type="ARBA" id="ARBA00008432"/>
    </source>
</evidence>
<keyword evidence="11" id="KW-1185">Reference proteome</keyword>
<protein>
    <recommendedName>
        <fullName evidence="8">Protein DETOXIFICATION</fullName>
    </recommendedName>
    <alternativeName>
        <fullName evidence="8">Multidrug and toxic compound extrusion protein</fullName>
    </alternativeName>
</protein>
<dbReference type="Gramene" id="Bra016747.1">
    <property type="protein sequence ID" value="Bra016747.1-P"/>
    <property type="gene ID" value="Bra016747"/>
</dbReference>
<feature type="transmembrane region" description="Helical" evidence="8">
    <location>
        <begin position="290"/>
        <end position="312"/>
    </location>
</feature>
<keyword evidence="5 8" id="KW-1133">Transmembrane helix</keyword>
<dbReference type="STRING" id="51351.M4DJR9"/>
<dbReference type="GO" id="GO:0015112">
    <property type="term" value="F:nitrate transmembrane transporter activity"/>
    <property type="evidence" value="ECO:0000318"/>
    <property type="project" value="GO_Central"/>
</dbReference>
<reference evidence="10" key="4">
    <citation type="submission" date="2023-03" db="UniProtKB">
        <authorList>
            <consortium name="EnsemblPlants"/>
        </authorList>
    </citation>
    <scope>IDENTIFICATION</scope>
    <source>
        <strain evidence="10">cv. Chiifu-401-42</strain>
    </source>
</reference>
<dbReference type="Pfam" id="PF01554">
    <property type="entry name" value="MatE"/>
    <property type="match status" value="1"/>
</dbReference>
<dbReference type="GO" id="GO:0015297">
    <property type="term" value="F:antiporter activity"/>
    <property type="evidence" value="ECO:0007669"/>
    <property type="project" value="InterPro"/>
</dbReference>
<dbReference type="GO" id="GO:0042910">
    <property type="term" value="F:xenobiotic transmembrane transporter activity"/>
    <property type="evidence" value="ECO:0007669"/>
    <property type="project" value="InterPro"/>
</dbReference>
<feature type="transmembrane region" description="Helical" evidence="8">
    <location>
        <begin position="422"/>
        <end position="446"/>
    </location>
</feature>
<evidence type="ECO:0000256" key="8">
    <source>
        <dbReference type="RuleBase" id="RU004914"/>
    </source>
</evidence>
<dbReference type="FunFam" id="1.20.1250.20:FF:000198">
    <property type="entry name" value="High affinity nitrate transporter 2.5"/>
    <property type="match status" value="1"/>
</dbReference>
<keyword evidence="7 8" id="KW-0472">Membrane</keyword>
<evidence type="ECO:0000313" key="10">
    <source>
        <dbReference type="EnsemblPlants" id="Bra016747.1-P"/>
    </source>
</evidence>
<dbReference type="InterPro" id="IPR011701">
    <property type="entry name" value="MFS"/>
</dbReference>
<gene>
    <name evidence="9" type="ORF">BRAA08T35178Z</name>
</gene>
<feature type="transmembrane region" description="Helical" evidence="8">
    <location>
        <begin position="526"/>
        <end position="546"/>
    </location>
</feature>
<dbReference type="HOGENOM" id="CLU_024204_4_1_1"/>
<dbReference type="InterPro" id="IPR044772">
    <property type="entry name" value="NO3_transporter"/>
</dbReference>
<dbReference type="Proteomes" id="UP000011750">
    <property type="component" value="Chromosome A08"/>
</dbReference>
<evidence type="ECO:0000313" key="11">
    <source>
        <dbReference type="Proteomes" id="UP000011750"/>
    </source>
</evidence>
<dbReference type="AlphaFoldDB" id="M4DJR9"/>
<dbReference type="InParanoid" id="M4DJR9"/>
<accession>A0A3P6CJK5</accession>
<feature type="transmembrane region" description="Helical" evidence="8">
    <location>
        <begin position="135"/>
        <end position="154"/>
    </location>
</feature>
<dbReference type="InterPro" id="IPR002528">
    <property type="entry name" value="MATE_fam"/>
</dbReference>
<dbReference type="OMA" id="THGITNY"/>
<dbReference type="GO" id="GO:0005886">
    <property type="term" value="C:plasma membrane"/>
    <property type="evidence" value="ECO:0000318"/>
    <property type="project" value="GO_Central"/>
</dbReference>
<proteinExistence type="inferred from homology"/>
<dbReference type="FunFam" id="1.20.1250.20:FF:000053">
    <property type="entry name" value="Nitrate transporter 2.1"/>
    <property type="match status" value="1"/>
</dbReference>
<reference evidence="11" key="1">
    <citation type="journal article" date="2011" name="Nat. Genet.">
        <title>The genome of the mesopolyploid crop species Brassica rapa.</title>
        <authorList>
            <consortium name="Brassica rapa Genome Sequencing Project Consortium"/>
            <person name="Wang X."/>
            <person name="Wang H."/>
            <person name="Wang J."/>
            <person name="Sun R."/>
            <person name="Wu J."/>
            <person name="Liu S."/>
            <person name="Bai Y."/>
            <person name="Mun J.H."/>
            <person name="Bancroft I."/>
            <person name="Cheng F."/>
            <person name="Huang S."/>
            <person name="Li X."/>
            <person name="Hua W."/>
            <person name="Wang J."/>
            <person name="Wang X."/>
            <person name="Freeling M."/>
            <person name="Pires J.C."/>
            <person name="Paterson A.H."/>
            <person name="Chalhoub B."/>
            <person name="Wang B."/>
            <person name="Hayward A."/>
            <person name="Sharpe A.G."/>
            <person name="Park B.S."/>
            <person name="Weisshaar B."/>
            <person name="Liu B."/>
            <person name="Li B."/>
            <person name="Liu B."/>
            <person name="Tong C."/>
            <person name="Song C."/>
            <person name="Duran C."/>
            <person name="Peng C."/>
            <person name="Geng C."/>
            <person name="Koh C."/>
            <person name="Lin C."/>
            <person name="Edwards D."/>
            <person name="Mu D."/>
            <person name="Shen D."/>
            <person name="Soumpourou E."/>
            <person name="Li F."/>
            <person name="Fraser F."/>
            <person name="Conant G."/>
            <person name="Lassalle G."/>
            <person name="King G.J."/>
            <person name="Bonnema G."/>
            <person name="Tang H."/>
            <person name="Wang H."/>
            <person name="Belcram H."/>
            <person name="Zhou H."/>
            <person name="Hirakawa H."/>
            <person name="Abe H."/>
            <person name="Guo H."/>
            <person name="Wang H."/>
            <person name="Jin H."/>
            <person name="Parkin I.A."/>
            <person name="Batley J."/>
            <person name="Kim J.S."/>
            <person name="Just J."/>
            <person name="Li J."/>
            <person name="Xu J."/>
            <person name="Deng J."/>
            <person name="Kim J.A."/>
            <person name="Li J."/>
            <person name="Yu J."/>
            <person name="Meng J."/>
            <person name="Wang J."/>
            <person name="Min J."/>
            <person name="Poulain J."/>
            <person name="Wang J."/>
            <person name="Hatakeyama K."/>
            <person name="Wu K."/>
            <person name="Wang L."/>
            <person name="Fang L."/>
            <person name="Trick M."/>
            <person name="Links M.G."/>
            <person name="Zhao M."/>
            <person name="Jin M."/>
            <person name="Ramchiary N."/>
            <person name="Drou N."/>
            <person name="Berkman P.J."/>
            <person name="Cai Q."/>
            <person name="Huang Q."/>
            <person name="Li R."/>
            <person name="Tabata S."/>
            <person name="Cheng S."/>
            <person name="Zhang S."/>
            <person name="Zhang S."/>
            <person name="Huang S."/>
            <person name="Sato S."/>
            <person name="Sun S."/>
            <person name="Kwon S.J."/>
            <person name="Choi S.R."/>
            <person name="Lee T.H."/>
            <person name="Fan W."/>
            <person name="Zhao X."/>
            <person name="Tan X."/>
            <person name="Xu X."/>
            <person name="Wang Y."/>
            <person name="Qiu Y."/>
            <person name="Yin Y."/>
            <person name="Li Y."/>
            <person name="Du Y."/>
            <person name="Liao Y."/>
            <person name="Lim Y."/>
            <person name="Narusaka Y."/>
            <person name="Wang Y."/>
            <person name="Wang Z."/>
            <person name="Li Z."/>
            <person name="Wang Z."/>
            <person name="Xiong Z."/>
            <person name="Zhang Z."/>
        </authorList>
    </citation>
    <scope>NUCLEOTIDE SEQUENCE [LARGE SCALE GENOMIC DNA]</scope>
    <source>
        <strain evidence="11">cv. Chiifu-401-42</strain>
    </source>
</reference>
<dbReference type="FunCoup" id="M4DJR9">
    <property type="interactions" value="511"/>
</dbReference>
<dbReference type="GO" id="GO:0042128">
    <property type="term" value="P:nitrate assimilation"/>
    <property type="evidence" value="ECO:0007669"/>
    <property type="project" value="UniProtKB-KW"/>
</dbReference>
<keyword evidence="4 8" id="KW-0812">Transmembrane</keyword>
<dbReference type="SMR" id="M4DJR9"/>
<dbReference type="EnsemblPlants" id="Bra016747.1">
    <property type="protein sequence ID" value="Bra016747.1-P"/>
    <property type="gene ID" value="Bra016747"/>
</dbReference>
<reference evidence="11" key="2">
    <citation type="journal article" date="2018" name="Hortic Res">
        <title>Improved Brassica rapa reference genome by single-molecule sequencing and chromosome conformation capture technologies.</title>
        <authorList>
            <person name="Zhang L."/>
            <person name="Cai X."/>
            <person name="Wu J."/>
            <person name="Liu M."/>
            <person name="Grob S."/>
            <person name="Cheng F."/>
            <person name="Liang J."/>
            <person name="Cai C."/>
            <person name="Liu Z."/>
            <person name="Liu B."/>
            <person name="Wang F."/>
            <person name="Li S."/>
            <person name="Liu F."/>
            <person name="Li X."/>
            <person name="Cheng L."/>
            <person name="Yang W."/>
            <person name="Li M.H."/>
            <person name="Grossniklaus U."/>
            <person name="Zheng H."/>
            <person name="Wang X."/>
        </authorList>
    </citation>
    <scope>NUCLEOTIDE SEQUENCE [LARGE SCALE GENOMIC DNA]</scope>
    <source>
        <strain evidence="11">cv. Chiifu-401-42</strain>
    </source>
</reference>
<evidence type="ECO:0000313" key="9">
    <source>
        <dbReference type="EMBL" id="VDD07689.1"/>
    </source>
</evidence>
<dbReference type="InterPro" id="IPR036259">
    <property type="entry name" value="MFS_trans_sf"/>
</dbReference>
<feature type="transmembrane region" description="Helical" evidence="8">
    <location>
        <begin position="49"/>
        <end position="68"/>
    </location>
</feature>
<comment type="similarity">
    <text evidence="2">Belongs to the major facilitator superfamily. Nitrate/nitrite porter (TC 2.A.1.8) family.</text>
</comment>
<dbReference type="eggNOG" id="KOG1347">
    <property type="taxonomic scope" value="Eukaryota"/>
</dbReference>
<evidence type="ECO:0000256" key="4">
    <source>
        <dbReference type="ARBA" id="ARBA00022692"/>
    </source>
</evidence>
<feature type="transmembrane region" description="Helical" evidence="8">
    <location>
        <begin position="174"/>
        <end position="194"/>
    </location>
</feature>
<name>M4DJR9_BRACM</name>
<evidence type="ECO:0000256" key="1">
    <source>
        <dbReference type="ARBA" id="ARBA00004127"/>
    </source>
</evidence>
<dbReference type="GO" id="GO:0015706">
    <property type="term" value="P:nitrate transmembrane transport"/>
    <property type="evidence" value="ECO:0000318"/>
    <property type="project" value="GO_Central"/>
</dbReference>
<comment type="similarity">
    <text evidence="3 8">Belongs to the multi antimicrobial extrusion (MATE) (TC 2.A.66.1) family.</text>
</comment>
<dbReference type="EMBL" id="LR031575">
    <property type="protein sequence ID" value="VDD07689.1"/>
    <property type="molecule type" value="Genomic_DNA"/>
</dbReference>
<accession>M4DJR9</accession>
<feature type="transmembrane region" description="Helical" evidence="8">
    <location>
        <begin position="466"/>
        <end position="488"/>
    </location>
</feature>
<feature type="transmembrane region" description="Helical" evidence="8">
    <location>
        <begin position="389"/>
        <end position="410"/>
    </location>
</feature>
<reference evidence="9" key="3">
    <citation type="submission" date="2018-11" db="EMBL/GenBank/DDBJ databases">
        <authorList>
            <consortium name="Genoscope - CEA"/>
            <person name="William W."/>
        </authorList>
    </citation>
    <scope>NUCLEOTIDE SEQUENCE</scope>
</reference>
<organism evidence="10 11">
    <name type="scientific">Brassica campestris</name>
    <name type="common">Field mustard</name>
    <dbReference type="NCBI Taxonomy" id="3711"/>
    <lineage>
        <taxon>Eukaryota</taxon>
        <taxon>Viridiplantae</taxon>
        <taxon>Streptophyta</taxon>
        <taxon>Embryophyta</taxon>
        <taxon>Tracheophyta</taxon>
        <taxon>Spermatophyta</taxon>
        <taxon>Magnoliopsida</taxon>
        <taxon>eudicotyledons</taxon>
        <taxon>Gunneridae</taxon>
        <taxon>Pentapetalae</taxon>
        <taxon>rosids</taxon>
        <taxon>malvids</taxon>
        <taxon>Brassicales</taxon>
        <taxon>Brassicaceae</taxon>
        <taxon>Brassiceae</taxon>
        <taxon>Brassica</taxon>
    </lineage>
</organism>
<comment type="subcellular location">
    <subcellularLocation>
        <location evidence="1">Endomembrane system</location>
        <topology evidence="1">Multi-pass membrane protein</topology>
    </subcellularLocation>
</comment>
<evidence type="ECO:0000256" key="5">
    <source>
        <dbReference type="ARBA" id="ARBA00022989"/>
    </source>
</evidence>
<feature type="transmembrane region" description="Helical" evidence="8">
    <location>
        <begin position="206"/>
        <end position="225"/>
    </location>
</feature>
<dbReference type="SUPFAM" id="SSF103473">
    <property type="entry name" value="MFS general substrate transporter"/>
    <property type="match status" value="1"/>
</dbReference>
<dbReference type="Gene3D" id="1.20.1250.20">
    <property type="entry name" value="MFS general substrate transporter like domains"/>
    <property type="match status" value="2"/>
</dbReference>
<dbReference type="GO" id="GO:0012505">
    <property type="term" value="C:endomembrane system"/>
    <property type="evidence" value="ECO:0007669"/>
    <property type="project" value="UniProtKB-SubCell"/>
</dbReference>
<dbReference type="PANTHER" id="PTHR23515">
    <property type="entry name" value="HIGH-AFFINITY NITRATE TRANSPORTER 2.3"/>
    <property type="match status" value="1"/>
</dbReference>
<dbReference type="CDD" id="cd17341">
    <property type="entry name" value="MFS_NRT2_like"/>
    <property type="match status" value="1"/>
</dbReference>
<feature type="transmembrane region" description="Helical" evidence="8">
    <location>
        <begin position="259"/>
        <end position="278"/>
    </location>
</feature>
<feature type="transmembrane region" description="Helical" evidence="8">
    <location>
        <begin position="495"/>
        <end position="514"/>
    </location>
</feature>
<dbReference type="Pfam" id="PF07690">
    <property type="entry name" value="MFS_1"/>
    <property type="match status" value="1"/>
</dbReference>
<evidence type="ECO:0000256" key="7">
    <source>
        <dbReference type="ARBA" id="ARBA00023136"/>
    </source>
</evidence>
<evidence type="ECO:0000256" key="6">
    <source>
        <dbReference type="ARBA" id="ARBA00023063"/>
    </source>
</evidence>
<feature type="transmembrane region" description="Helical" evidence="8">
    <location>
        <begin position="332"/>
        <end position="352"/>
    </location>
</feature>
<keyword evidence="6" id="KW-0534">Nitrate assimilation</keyword>
<feature type="transmembrane region" description="Helical" evidence="8">
    <location>
        <begin position="359"/>
        <end position="383"/>
    </location>
</feature>
<sequence>MDVEGKGEESRTTTTTRRFALPVDSENKSTTFRLFSVAKPHMRAFHLSWFQFFCCFVSTFAAPPLLPVIRENLNLTATDIGNAGIASVSGSVFARLVMGTACDLFGPRLASAALTLSTAPAVYFTAGIKSPIGFIMVRFFAGFSLATFVSTQFWMSSMFSGPVVGSANGIAAGWGNLGGGATQLIMPLVFSVIRQMGATKFTAWRIAFFIPGLFQTFSAFAVLLFGQDLPDGDYWAMHKSGEKEKDEVGKVITHGITNYRGWITALAYGYCFGVELTIDNIIAEYFFDRFHLNLNTAGIIAASFGLANFFARPGGGILSDLMARRFGMRGRLWSWWIIQTLGGVLCASLGQIDSLTGSIVVMLIFSVFVQASCGLTFGVVPFISRSMNILGWAVMVSVGINAAVSVRVSNELGASHPRTAKFSLVVAVIVSTAFGMLIAAVLLFFQDEYPVLFVEDEVVRNVVRELTPMLAFCIVINNVQPVLSGVAVGAGWQAVVAYVNIACYYLFGIPFGLLLGFKLEYGVMGIWWGMMTGTFVQSIILTWMICTTNWAKEAAMAEERIREWGGETEKETLLN</sequence>